<dbReference type="Gene3D" id="1.10.238.270">
    <property type="match status" value="1"/>
</dbReference>
<protein>
    <recommendedName>
        <fullName evidence="7">OBP47-like domain-containing protein</fullName>
    </recommendedName>
</protein>
<evidence type="ECO:0000313" key="8">
    <source>
        <dbReference type="EnsemblMetazoa" id="AALFPA23_016434.P23965"/>
    </source>
</evidence>
<feature type="domain" description="OBP47-like" evidence="7">
    <location>
        <begin position="72"/>
        <end position="205"/>
    </location>
</feature>
<dbReference type="Proteomes" id="UP000069940">
    <property type="component" value="Unassembled WGS sequence"/>
</dbReference>
<keyword evidence="6" id="KW-0812">Transmembrane</keyword>
<keyword evidence="3" id="KW-0813">Transport</keyword>
<evidence type="ECO:0000256" key="4">
    <source>
        <dbReference type="ARBA" id="ARBA00022525"/>
    </source>
</evidence>
<evidence type="ECO:0000259" key="7">
    <source>
        <dbReference type="Pfam" id="PF22651"/>
    </source>
</evidence>
<evidence type="ECO:0000256" key="5">
    <source>
        <dbReference type="ARBA" id="ARBA00023157"/>
    </source>
</evidence>
<name>A0ABM1Z9U3_AEDAL</name>
<feature type="transmembrane region" description="Helical" evidence="6">
    <location>
        <begin position="30"/>
        <end position="49"/>
    </location>
</feature>
<keyword evidence="9" id="KW-1185">Reference proteome</keyword>
<dbReference type="RefSeq" id="XP_062709334.1">
    <property type="nucleotide sequence ID" value="XM_062853350.1"/>
</dbReference>
<evidence type="ECO:0000313" key="9">
    <source>
        <dbReference type="Proteomes" id="UP000069940"/>
    </source>
</evidence>
<dbReference type="InterPro" id="IPR052295">
    <property type="entry name" value="Odorant-binding_protein"/>
</dbReference>
<dbReference type="InterPro" id="IPR054577">
    <property type="entry name" value="OBP47-like_dom"/>
</dbReference>
<keyword evidence="4" id="KW-0964">Secreted</keyword>
<comment type="subcellular location">
    <subcellularLocation>
        <location evidence="1">Secreted</location>
    </subcellularLocation>
</comment>
<organism evidence="8 9">
    <name type="scientific">Aedes albopictus</name>
    <name type="common">Asian tiger mosquito</name>
    <name type="synonym">Stegomyia albopicta</name>
    <dbReference type="NCBI Taxonomy" id="7160"/>
    <lineage>
        <taxon>Eukaryota</taxon>
        <taxon>Metazoa</taxon>
        <taxon>Ecdysozoa</taxon>
        <taxon>Arthropoda</taxon>
        <taxon>Hexapoda</taxon>
        <taxon>Insecta</taxon>
        <taxon>Pterygota</taxon>
        <taxon>Neoptera</taxon>
        <taxon>Endopterygota</taxon>
        <taxon>Diptera</taxon>
        <taxon>Nematocera</taxon>
        <taxon>Culicoidea</taxon>
        <taxon>Culicidae</taxon>
        <taxon>Culicinae</taxon>
        <taxon>Aedini</taxon>
        <taxon>Aedes</taxon>
        <taxon>Stegomyia</taxon>
    </lineage>
</organism>
<evidence type="ECO:0000256" key="6">
    <source>
        <dbReference type="SAM" id="Phobius"/>
    </source>
</evidence>
<dbReference type="Pfam" id="PF22651">
    <property type="entry name" value="OBP47_like"/>
    <property type="match status" value="1"/>
</dbReference>
<comment type="similarity">
    <text evidence="2">Belongs to the PBP/GOBP family.</text>
</comment>
<keyword evidence="5" id="KW-1015">Disulfide bond</keyword>
<keyword evidence="6" id="KW-1133">Transmembrane helix</keyword>
<dbReference type="EnsemblMetazoa" id="AALFPA23_016434.R23965">
    <property type="protein sequence ID" value="AALFPA23_016434.P23965"/>
    <property type="gene ID" value="AALFPA23_016434"/>
</dbReference>
<proteinExistence type="inferred from homology"/>
<dbReference type="PANTHER" id="PTHR21066">
    <property type="entry name" value="ODORANT-BINDING PROTEIN 59A-RELATED"/>
    <property type="match status" value="1"/>
</dbReference>
<sequence>MFIYDNDRSCLVEDVREVLGLRLFSGSRSVGCNIALVLLLLVLICAGSINASSVDCSKPPLEAHPKDCCYMPPLLDENLLHGCKQLHGGEHLTRGLIHERGSCFIECALNSSGTLVNGVLDQQKILQLITSRTAASGSSLTAVMVASCVKCFLTPQVMAAHPGYPLDSKHCRPAASIFVSCVNMEMFKMCLPEFWVNSDSCNNLRLHITNCPIPA</sequence>
<evidence type="ECO:0000256" key="3">
    <source>
        <dbReference type="ARBA" id="ARBA00022448"/>
    </source>
</evidence>
<accession>A0ABM1Z9U3</accession>
<evidence type="ECO:0000256" key="1">
    <source>
        <dbReference type="ARBA" id="ARBA00004613"/>
    </source>
</evidence>
<keyword evidence="6" id="KW-0472">Membrane</keyword>
<reference evidence="9" key="1">
    <citation type="journal article" date="2015" name="Proc. Natl. Acad. Sci. U.S.A.">
        <title>Genome sequence of the Asian Tiger mosquito, Aedes albopictus, reveals insights into its biology, genetics, and evolution.</title>
        <authorList>
            <person name="Chen X.G."/>
            <person name="Jiang X."/>
            <person name="Gu J."/>
            <person name="Xu M."/>
            <person name="Wu Y."/>
            <person name="Deng Y."/>
            <person name="Zhang C."/>
            <person name="Bonizzoni M."/>
            <person name="Dermauw W."/>
            <person name="Vontas J."/>
            <person name="Armbruster P."/>
            <person name="Huang X."/>
            <person name="Yang Y."/>
            <person name="Zhang H."/>
            <person name="He W."/>
            <person name="Peng H."/>
            <person name="Liu Y."/>
            <person name="Wu K."/>
            <person name="Chen J."/>
            <person name="Lirakis M."/>
            <person name="Topalis P."/>
            <person name="Van Leeuwen T."/>
            <person name="Hall A.B."/>
            <person name="Jiang X."/>
            <person name="Thorpe C."/>
            <person name="Mueller R.L."/>
            <person name="Sun C."/>
            <person name="Waterhouse R.M."/>
            <person name="Yan G."/>
            <person name="Tu Z.J."/>
            <person name="Fang X."/>
            <person name="James A.A."/>
        </authorList>
    </citation>
    <scope>NUCLEOTIDE SEQUENCE [LARGE SCALE GENOMIC DNA]</scope>
    <source>
        <strain evidence="9">Foshan</strain>
    </source>
</reference>
<reference evidence="8" key="2">
    <citation type="submission" date="2025-05" db="UniProtKB">
        <authorList>
            <consortium name="EnsemblMetazoa"/>
        </authorList>
    </citation>
    <scope>IDENTIFICATION</scope>
    <source>
        <strain evidence="8">Foshan</strain>
    </source>
</reference>
<dbReference type="GeneID" id="109407941"/>
<evidence type="ECO:0000256" key="2">
    <source>
        <dbReference type="ARBA" id="ARBA00008098"/>
    </source>
</evidence>
<dbReference type="PANTHER" id="PTHR21066:SF3">
    <property type="entry name" value="IP02236P"/>
    <property type="match status" value="1"/>
</dbReference>